<name>A0A1C3NYE1_9ACTN</name>
<organism evidence="1 2">
    <name type="scientific">Candidatus Protofrankia californiensis</name>
    <dbReference type="NCBI Taxonomy" id="1839754"/>
    <lineage>
        <taxon>Bacteria</taxon>
        <taxon>Bacillati</taxon>
        <taxon>Actinomycetota</taxon>
        <taxon>Actinomycetes</taxon>
        <taxon>Frankiales</taxon>
        <taxon>Frankiaceae</taxon>
        <taxon>Protofrankia</taxon>
    </lineage>
</organism>
<evidence type="ECO:0000313" key="1">
    <source>
        <dbReference type="EMBL" id="SBW22550.1"/>
    </source>
</evidence>
<reference evidence="2" key="1">
    <citation type="submission" date="2016-02" db="EMBL/GenBank/DDBJ databases">
        <authorList>
            <person name="Wibberg D."/>
        </authorList>
    </citation>
    <scope>NUCLEOTIDE SEQUENCE [LARGE SCALE GENOMIC DNA]</scope>
</reference>
<gene>
    <name evidence="1" type="ORF">FDG2_2801</name>
</gene>
<proteinExistence type="predicted"/>
<keyword evidence="2" id="KW-1185">Reference proteome</keyword>
<dbReference type="Proteomes" id="UP000199013">
    <property type="component" value="Unassembled WGS sequence"/>
</dbReference>
<dbReference type="AlphaFoldDB" id="A0A1C3NYE1"/>
<dbReference type="EMBL" id="FLUV01001191">
    <property type="protein sequence ID" value="SBW22550.1"/>
    <property type="molecule type" value="Genomic_DNA"/>
</dbReference>
<accession>A0A1C3NYE1</accession>
<sequence>MVAVGVDQGGPVLRGLLQPLGLGDSGIALDGVQRQLQAAGAFQQANPLEISSRSVNVSSWPRTQSSDQ</sequence>
<protein>
    <submittedName>
        <fullName evidence="1">Uncharacterized protein</fullName>
    </submittedName>
</protein>
<evidence type="ECO:0000313" key="2">
    <source>
        <dbReference type="Proteomes" id="UP000199013"/>
    </source>
</evidence>